<dbReference type="PANTHER" id="PTHR46606">
    <property type="entry name" value="SHOOTIN-1"/>
    <property type="match status" value="1"/>
</dbReference>
<proteinExistence type="predicted"/>
<dbReference type="GO" id="GO:0005737">
    <property type="term" value="C:cytoplasm"/>
    <property type="evidence" value="ECO:0007669"/>
    <property type="project" value="TreeGrafter"/>
</dbReference>
<evidence type="ECO:0000313" key="3">
    <source>
        <dbReference type="EMBL" id="GLD47997.1"/>
    </source>
</evidence>
<dbReference type="InterPro" id="IPR024849">
    <property type="entry name" value="Shootin-1"/>
</dbReference>
<feature type="compositionally biased region" description="Low complexity" evidence="2">
    <location>
        <begin position="1"/>
        <end position="20"/>
    </location>
</feature>
<evidence type="ECO:0000313" key="4">
    <source>
        <dbReference type="Proteomes" id="UP001279410"/>
    </source>
</evidence>
<feature type="compositionally biased region" description="Basic and acidic residues" evidence="2">
    <location>
        <begin position="205"/>
        <end position="214"/>
    </location>
</feature>
<dbReference type="AlphaFoldDB" id="A0AAD3M5I1"/>
<dbReference type="GO" id="GO:0044295">
    <property type="term" value="C:axonal growth cone"/>
    <property type="evidence" value="ECO:0007669"/>
    <property type="project" value="TreeGrafter"/>
</dbReference>
<comment type="caution">
    <text evidence="3">The sequence shown here is derived from an EMBL/GenBank/DDBJ whole genome shotgun (WGS) entry which is preliminary data.</text>
</comment>
<sequence length="214" mass="23953">MWVQGEDSAAAESDGESGLSSEDEGDIQYEFLEKQRDEANQKLSELEEVSNQLLKEINVLEIQFQIERSCRESAEALAVKVTKENKVLKRQSQMLMPLIPELPEDLTAVTLDPDTDPSVNGDVVDAGEDGSGEETQLLLESQAKIAELQASVDGLLAEKLQLEQEVDDLTKQQDQLREQLALEVEEKEAILRRMNKQSKTMNKIKRGESSSHHC</sequence>
<dbReference type="GO" id="GO:0048812">
    <property type="term" value="P:neuron projection morphogenesis"/>
    <property type="evidence" value="ECO:0007669"/>
    <property type="project" value="TreeGrafter"/>
</dbReference>
<feature type="region of interest" description="Disordered" evidence="2">
    <location>
        <begin position="1"/>
        <end position="27"/>
    </location>
</feature>
<protein>
    <submittedName>
        <fullName evidence="3">Shootin-1-like isoform X1</fullName>
    </submittedName>
</protein>
<name>A0AAD3M5I1_LATJO</name>
<gene>
    <name evidence="3" type="ORF">AKAME5_002724600</name>
</gene>
<accession>A0AAD3M5I1</accession>
<dbReference type="Proteomes" id="UP001279410">
    <property type="component" value="Unassembled WGS sequence"/>
</dbReference>
<evidence type="ECO:0000256" key="2">
    <source>
        <dbReference type="SAM" id="MobiDB-lite"/>
    </source>
</evidence>
<feature type="coiled-coil region" evidence="1">
    <location>
        <begin position="29"/>
        <end position="91"/>
    </location>
</feature>
<dbReference type="PANTHER" id="PTHR46606:SF4">
    <property type="entry name" value="SHOOTIN-1"/>
    <property type="match status" value="1"/>
</dbReference>
<keyword evidence="1" id="KW-0175">Coiled coil</keyword>
<reference evidence="3" key="1">
    <citation type="submission" date="2022-08" db="EMBL/GenBank/DDBJ databases">
        <title>Genome sequencing of akame (Lates japonicus).</title>
        <authorList>
            <person name="Hashiguchi Y."/>
            <person name="Takahashi H."/>
        </authorList>
    </citation>
    <scope>NUCLEOTIDE SEQUENCE</scope>
    <source>
        <strain evidence="3">Kochi</strain>
    </source>
</reference>
<dbReference type="GO" id="GO:0031252">
    <property type="term" value="C:cell leading edge"/>
    <property type="evidence" value="ECO:0007669"/>
    <property type="project" value="TreeGrafter"/>
</dbReference>
<evidence type="ECO:0000256" key="1">
    <source>
        <dbReference type="SAM" id="Coils"/>
    </source>
</evidence>
<dbReference type="EMBL" id="BRZM01003399">
    <property type="protein sequence ID" value="GLD47997.1"/>
    <property type="molecule type" value="Genomic_DNA"/>
</dbReference>
<feature type="region of interest" description="Disordered" evidence="2">
    <location>
        <begin position="195"/>
        <end position="214"/>
    </location>
</feature>
<dbReference type="GO" id="GO:2001224">
    <property type="term" value="P:positive regulation of neuron migration"/>
    <property type="evidence" value="ECO:0007669"/>
    <property type="project" value="TreeGrafter"/>
</dbReference>
<keyword evidence="4" id="KW-1185">Reference proteome</keyword>
<organism evidence="3 4">
    <name type="scientific">Lates japonicus</name>
    <name type="common">Japanese lates</name>
    <dbReference type="NCBI Taxonomy" id="270547"/>
    <lineage>
        <taxon>Eukaryota</taxon>
        <taxon>Metazoa</taxon>
        <taxon>Chordata</taxon>
        <taxon>Craniata</taxon>
        <taxon>Vertebrata</taxon>
        <taxon>Euteleostomi</taxon>
        <taxon>Actinopterygii</taxon>
        <taxon>Neopterygii</taxon>
        <taxon>Teleostei</taxon>
        <taxon>Neoteleostei</taxon>
        <taxon>Acanthomorphata</taxon>
        <taxon>Carangaria</taxon>
        <taxon>Carangaria incertae sedis</taxon>
        <taxon>Centropomidae</taxon>
        <taxon>Lates</taxon>
    </lineage>
</organism>